<dbReference type="RefSeq" id="WP_190893584.1">
    <property type="nucleotide sequence ID" value="NZ_JACWZY010000073.1"/>
</dbReference>
<protein>
    <recommendedName>
        <fullName evidence="3">IS3 family transposase</fullName>
    </recommendedName>
</protein>
<reference evidence="1" key="1">
    <citation type="submission" date="2020-09" db="EMBL/GenBank/DDBJ databases">
        <authorList>
            <person name="Kim M.K."/>
        </authorList>
    </citation>
    <scope>NUCLEOTIDE SEQUENCE</scope>
    <source>
        <strain evidence="1">BT702</strain>
    </source>
</reference>
<dbReference type="EMBL" id="JACWZY010000073">
    <property type="protein sequence ID" value="MBD2705815.1"/>
    <property type="molecule type" value="Genomic_DNA"/>
</dbReference>
<dbReference type="Proteomes" id="UP000598820">
    <property type="component" value="Unassembled WGS sequence"/>
</dbReference>
<organism evidence="1 2">
    <name type="scientific">Spirosoma profusum</name>
    <dbReference type="NCBI Taxonomy" id="2771354"/>
    <lineage>
        <taxon>Bacteria</taxon>
        <taxon>Pseudomonadati</taxon>
        <taxon>Bacteroidota</taxon>
        <taxon>Cytophagia</taxon>
        <taxon>Cytophagales</taxon>
        <taxon>Cytophagaceae</taxon>
        <taxon>Spirosoma</taxon>
    </lineage>
</organism>
<evidence type="ECO:0000313" key="1">
    <source>
        <dbReference type="EMBL" id="MBD2705815.1"/>
    </source>
</evidence>
<accession>A0A927AWM7</accession>
<proteinExistence type="predicted"/>
<dbReference type="PANTHER" id="PTHR46889">
    <property type="entry name" value="TRANSPOSASE INSF FOR INSERTION SEQUENCE IS3B-RELATED"/>
    <property type="match status" value="1"/>
</dbReference>
<sequence>MLTNHPNISIRRLEDVLGFTRQGYYQYWQRQNEQVHDDLNVLRLVRPIRRQHPRIGGRKLYYFLQHEFLERGIKLGRDAFFELLARNKMLIRRRRRKIKTTFSGHPFRKYPNLIKALVVERPNQLWVSDISAP</sequence>
<gene>
    <name evidence="1" type="ORF">IC229_34770</name>
</gene>
<dbReference type="PANTHER" id="PTHR46889:SF5">
    <property type="entry name" value="INTEGRASE PROTEIN"/>
    <property type="match status" value="1"/>
</dbReference>
<dbReference type="AlphaFoldDB" id="A0A927AWM7"/>
<keyword evidence="2" id="KW-1185">Reference proteome</keyword>
<evidence type="ECO:0008006" key="3">
    <source>
        <dbReference type="Google" id="ProtNLM"/>
    </source>
</evidence>
<comment type="caution">
    <text evidence="1">The sequence shown here is derived from an EMBL/GenBank/DDBJ whole genome shotgun (WGS) entry which is preliminary data.</text>
</comment>
<evidence type="ECO:0000313" key="2">
    <source>
        <dbReference type="Proteomes" id="UP000598820"/>
    </source>
</evidence>
<dbReference type="InterPro" id="IPR050900">
    <property type="entry name" value="Transposase_IS3/IS150/IS904"/>
</dbReference>
<name>A0A927AWM7_9BACT</name>